<dbReference type="STRING" id="1197717.BED41_01835"/>
<dbReference type="Gene3D" id="3.10.129.10">
    <property type="entry name" value="Hotdog Thioesterase"/>
    <property type="match status" value="1"/>
</dbReference>
<dbReference type="PANTHER" id="PTHR43664">
    <property type="entry name" value="MONOAMINE OXIDASE-RELATED"/>
    <property type="match status" value="1"/>
</dbReference>
<evidence type="ECO:0000313" key="1">
    <source>
        <dbReference type="EMBL" id="ANZ43941.1"/>
    </source>
</evidence>
<dbReference type="SUPFAM" id="SSF54637">
    <property type="entry name" value="Thioesterase/thiol ester dehydrase-isomerase"/>
    <property type="match status" value="1"/>
</dbReference>
<dbReference type="OrthoDB" id="9801625at2"/>
<dbReference type="AlphaFoldDB" id="A0A1B2I1T5"/>
<sequence>MTDRPRGKFYEELEIGDEFTTPARTITESDIVMYAALTGDCNPVHTDEEFCREHNIYGRRIGHGLLGLAYLDGLIFRLGLFDGTGLASLSWKWDFKGPIFIGDTLHGVTKITMKRETKKPGRAIINEHVTLVNQRGETIGEGDHLNMIRMRLAE</sequence>
<evidence type="ECO:0000313" key="2">
    <source>
        <dbReference type="Proteomes" id="UP000093044"/>
    </source>
</evidence>
<dbReference type="PANTHER" id="PTHR43664:SF1">
    <property type="entry name" value="BETA-METHYLMALYL-COA DEHYDRATASE"/>
    <property type="match status" value="1"/>
</dbReference>
<dbReference type="KEGG" id="cpor:BED41_01835"/>
<keyword evidence="2" id="KW-1185">Reference proteome</keyword>
<name>A0A1B2I1T5_9BACT</name>
<gene>
    <name evidence="1" type="ORF">BED41_01835</name>
</gene>
<dbReference type="Proteomes" id="UP000093044">
    <property type="component" value="Chromosome"/>
</dbReference>
<dbReference type="InterPro" id="IPR002539">
    <property type="entry name" value="MaoC-like_dom"/>
</dbReference>
<dbReference type="EMBL" id="CP016757">
    <property type="protein sequence ID" value="ANZ43941.1"/>
    <property type="molecule type" value="Genomic_DNA"/>
</dbReference>
<dbReference type="RefSeq" id="WP_066742348.1">
    <property type="nucleotide sequence ID" value="NZ_CALCLR010000048.1"/>
</dbReference>
<protein>
    <submittedName>
        <fullName evidence="1">Uncharacterized protein</fullName>
    </submittedName>
</protein>
<organism evidence="1 2">
    <name type="scientific">Cloacibacillus porcorum</name>
    <dbReference type="NCBI Taxonomy" id="1197717"/>
    <lineage>
        <taxon>Bacteria</taxon>
        <taxon>Thermotogati</taxon>
        <taxon>Synergistota</taxon>
        <taxon>Synergistia</taxon>
        <taxon>Synergistales</taxon>
        <taxon>Synergistaceae</taxon>
        <taxon>Cloacibacillus</taxon>
    </lineage>
</organism>
<dbReference type="InterPro" id="IPR029069">
    <property type="entry name" value="HotDog_dom_sf"/>
</dbReference>
<dbReference type="Pfam" id="PF01575">
    <property type="entry name" value="MaoC_dehydratas"/>
    <property type="match status" value="1"/>
</dbReference>
<dbReference type="GeneID" id="83056589"/>
<reference evidence="1" key="1">
    <citation type="submission" date="2016-08" db="EMBL/GenBank/DDBJ databases">
        <title>Complete genome of Cloacibacillus porcorum.</title>
        <authorList>
            <person name="Looft T."/>
            <person name="Bayles D.O."/>
            <person name="Alt D.P."/>
        </authorList>
    </citation>
    <scope>NUCLEOTIDE SEQUENCE [LARGE SCALE GENOMIC DNA]</scope>
    <source>
        <strain evidence="1">CL-84</strain>
    </source>
</reference>
<proteinExistence type="predicted"/>
<accession>A0A1B2I1T5</accession>
<dbReference type="InterPro" id="IPR052342">
    <property type="entry name" value="MCH/BMMD"/>
</dbReference>